<dbReference type="EMBL" id="JAHYIQ010000027">
    <property type="protein sequence ID" value="KAK1121225.1"/>
    <property type="molecule type" value="Genomic_DNA"/>
</dbReference>
<evidence type="ECO:0000313" key="2">
    <source>
        <dbReference type="Proteomes" id="UP001177670"/>
    </source>
</evidence>
<sequence>MNVYKDSHHHSGNCCRDNVDANECKYQYQAESGNFIEWKSHGDGEFMCRKCPAAYLPGESIVPCAKNPPLSRFTADDDDLRQ</sequence>
<evidence type="ECO:0000313" key="1">
    <source>
        <dbReference type="EMBL" id="KAK1121225.1"/>
    </source>
</evidence>
<comment type="caution">
    <text evidence="1">The sequence shown here is derived from an EMBL/GenBank/DDBJ whole genome shotgun (WGS) entry which is preliminary data.</text>
</comment>
<gene>
    <name evidence="1" type="ORF">K0M31_010532</name>
</gene>
<protein>
    <submittedName>
        <fullName evidence="1">Uncharacterized protein</fullName>
    </submittedName>
</protein>
<accession>A0AA40FL89</accession>
<organism evidence="1 2">
    <name type="scientific">Melipona bicolor</name>
    <dbReference type="NCBI Taxonomy" id="60889"/>
    <lineage>
        <taxon>Eukaryota</taxon>
        <taxon>Metazoa</taxon>
        <taxon>Ecdysozoa</taxon>
        <taxon>Arthropoda</taxon>
        <taxon>Hexapoda</taxon>
        <taxon>Insecta</taxon>
        <taxon>Pterygota</taxon>
        <taxon>Neoptera</taxon>
        <taxon>Endopterygota</taxon>
        <taxon>Hymenoptera</taxon>
        <taxon>Apocrita</taxon>
        <taxon>Aculeata</taxon>
        <taxon>Apoidea</taxon>
        <taxon>Anthophila</taxon>
        <taxon>Apidae</taxon>
        <taxon>Melipona</taxon>
    </lineage>
</organism>
<reference evidence="1" key="1">
    <citation type="submission" date="2021-10" db="EMBL/GenBank/DDBJ databases">
        <title>Melipona bicolor Genome sequencing and assembly.</title>
        <authorList>
            <person name="Araujo N.S."/>
            <person name="Arias M.C."/>
        </authorList>
    </citation>
    <scope>NUCLEOTIDE SEQUENCE</scope>
    <source>
        <strain evidence="1">USP_2M_L1-L4_2017</strain>
        <tissue evidence="1">Whole body</tissue>
    </source>
</reference>
<dbReference type="AlphaFoldDB" id="A0AA40FL89"/>
<keyword evidence="2" id="KW-1185">Reference proteome</keyword>
<proteinExistence type="predicted"/>
<dbReference type="Proteomes" id="UP001177670">
    <property type="component" value="Unassembled WGS sequence"/>
</dbReference>
<name>A0AA40FL89_9HYME</name>